<accession>A0A1Z5TNA1</accession>
<sequence>MFMGCKSEADLPRLVEHYLKDTREDPFVEILTFTSSTVWLKVVDRASGKIVAGSQWKVFPSFSPASADDKPAEWLEGEDLTKATQILEKMNAARRAANPNGYVRKSCSLVQMLTRLTLALTHGFLTDLHICFTHPNHRRKGAGGMMMNWGCNAADALMLPSWIEASPEGNFLYKRFGFYDYERIYDGEFGDSSNMRRDPRGLVQPGGEQ</sequence>
<evidence type="ECO:0008006" key="3">
    <source>
        <dbReference type="Google" id="ProtNLM"/>
    </source>
</evidence>
<dbReference type="AlphaFoldDB" id="A0A1Z5TNA1"/>
<dbReference type="InParanoid" id="A0A1Z5TNA1"/>
<dbReference type="STRING" id="1157616.A0A1Z5TNA1"/>
<evidence type="ECO:0000313" key="1">
    <source>
        <dbReference type="EMBL" id="OTA37391.1"/>
    </source>
</evidence>
<dbReference type="Proteomes" id="UP000194280">
    <property type="component" value="Unassembled WGS sequence"/>
</dbReference>
<dbReference type="VEuPathDB" id="FungiDB:BTJ68_02180"/>
<dbReference type="OrthoDB" id="4738875at2759"/>
<dbReference type="CDD" id="cd04301">
    <property type="entry name" value="NAT_SF"/>
    <property type="match status" value="1"/>
</dbReference>
<reference evidence="1 2" key="1">
    <citation type="submission" date="2017-01" db="EMBL/GenBank/DDBJ databases">
        <title>The recent genome duplication of the halophilic yeast Hortaea werneckii: insights from long-read sequencing.</title>
        <authorList>
            <person name="Sinha S."/>
            <person name="Flibotte S."/>
            <person name="Neira M."/>
            <person name="Lenassi M."/>
            <person name="Gostincar C."/>
            <person name="Stajich J.E."/>
            <person name="Nislow C.E."/>
        </authorList>
    </citation>
    <scope>NUCLEOTIDE SEQUENCE [LARGE SCALE GENOMIC DNA]</scope>
    <source>
        <strain evidence="1 2">EXF-2000</strain>
    </source>
</reference>
<dbReference type="InterPro" id="IPR016181">
    <property type="entry name" value="Acyl_CoA_acyltransferase"/>
</dbReference>
<dbReference type="PANTHER" id="PTHR42791">
    <property type="entry name" value="GNAT FAMILY ACETYLTRANSFERASE"/>
    <property type="match status" value="1"/>
</dbReference>
<dbReference type="InterPro" id="IPR052523">
    <property type="entry name" value="Trichothecene_AcTrans"/>
</dbReference>
<keyword evidence="2" id="KW-1185">Reference proteome</keyword>
<dbReference type="SUPFAM" id="SSF55729">
    <property type="entry name" value="Acyl-CoA N-acyltransferases (Nat)"/>
    <property type="match status" value="1"/>
</dbReference>
<comment type="caution">
    <text evidence="1">The sequence shown here is derived from an EMBL/GenBank/DDBJ whole genome shotgun (WGS) entry which is preliminary data.</text>
</comment>
<dbReference type="EMBL" id="MUNK01000020">
    <property type="protein sequence ID" value="OTA37391.1"/>
    <property type="molecule type" value="Genomic_DNA"/>
</dbReference>
<dbReference type="PANTHER" id="PTHR42791:SF5">
    <property type="entry name" value="HYPOTHETICAL ACETYLTRANSFERASE (EUROFUNG)"/>
    <property type="match status" value="1"/>
</dbReference>
<evidence type="ECO:0000313" key="2">
    <source>
        <dbReference type="Proteomes" id="UP000194280"/>
    </source>
</evidence>
<proteinExistence type="predicted"/>
<protein>
    <recommendedName>
        <fullName evidence="3">N-acetyltransferase domain-containing protein</fullName>
    </recommendedName>
</protein>
<name>A0A1Z5TNA1_HORWE</name>
<organism evidence="1 2">
    <name type="scientific">Hortaea werneckii EXF-2000</name>
    <dbReference type="NCBI Taxonomy" id="1157616"/>
    <lineage>
        <taxon>Eukaryota</taxon>
        <taxon>Fungi</taxon>
        <taxon>Dikarya</taxon>
        <taxon>Ascomycota</taxon>
        <taxon>Pezizomycotina</taxon>
        <taxon>Dothideomycetes</taxon>
        <taxon>Dothideomycetidae</taxon>
        <taxon>Mycosphaerellales</taxon>
        <taxon>Teratosphaeriaceae</taxon>
        <taxon>Hortaea</taxon>
    </lineage>
</organism>
<dbReference type="Gene3D" id="3.40.630.30">
    <property type="match status" value="1"/>
</dbReference>
<gene>
    <name evidence="1" type="ORF">BTJ68_02180</name>
</gene>